<comment type="caution">
    <text evidence="2">The sequence shown here is derived from an EMBL/GenBank/DDBJ whole genome shotgun (WGS) entry which is preliminary data.</text>
</comment>
<evidence type="ECO:0000313" key="2">
    <source>
        <dbReference type="EMBL" id="KTD33368.1"/>
    </source>
</evidence>
<dbReference type="InterPro" id="IPR016181">
    <property type="entry name" value="Acyl_CoA_acyltransferase"/>
</dbReference>
<dbReference type="PANTHER" id="PTHR47237:SF1">
    <property type="entry name" value="SLL0310 PROTEIN"/>
    <property type="match status" value="1"/>
</dbReference>
<protein>
    <submittedName>
        <fullName evidence="2">GNAT family acetyltransferase</fullName>
    </submittedName>
</protein>
<dbReference type="EMBL" id="LNYO01000024">
    <property type="protein sequence ID" value="KTD33368.1"/>
    <property type="molecule type" value="Genomic_DNA"/>
</dbReference>
<keyword evidence="3" id="KW-1185">Reference proteome</keyword>
<dbReference type="AlphaFoldDB" id="A0A0W0WM12"/>
<dbReference type="Gene3D" id="3.40.630.30">
    <property type="match status" value="1"/>
</dbReference>
<gene>
    <name evidence="2" type="ORF">Lnau_3016</name>
</gene>
<dbReference type="STRING" id="45070.Lnau_3016"/>
<dbReference type="SUPFAM" id="SSF55729">
    <property type="entry name" value="Acyl-CoA N-acyltransferases (Nat)"/>
    <property type="match status" value="1"/>
</dbReference>
<dbReference type="OrthoDB" id="1431064at2"/>
<dbReference type="InterPro" id="IPR052729">
    <property type="entry name" value="Acyl/Acetyltrans_Enzymes"/>
</dbReference>
<dbReference type="InterPro" id="IPR000182">
    <property type="entry name" value="GNAT_dom"/>
</dbReference>
<dbReference type="PANTHER" id="PTHR47237">
    <property type="entry name" value="SLL0310 PROTEIN"/>
    <property type="match status" value="1"/>
</dbReference>
<dbReference type="PROSITE" id="PS51186">
    <property type="entry name" value="GNAT"/>
    <property type="match status" value="1"/>
</dbReference>
<feature type="domain" description="N-acetyltransferase" evidence="1">
    <location>
        <begin position="3"/>
        <end position="143"/>
    </location>
</feature>
<proteinExistence type="predicted"/>
<name>A0A0W0WM12_9GAMM</name>
<dbReference type="Proteomes" id="UP000054725">
    <property type="component" value="Unassembled WGS sequence"/>
</dbReference>
<dbReference type="GO" id="GO:0016747">
    <property type="term" value="F:acyltransferase activity, transferring groups other than amino-acyl groups"/>
    <property type="evidence" value="ECO:0007669"/>
    <property type="project" value="InterPro"/>
</dbReference>
<dbReference type="Gene3D" id="3.40.630.90">
    <property type="match status" value="1"/>
</dbReference>
<organism evidence="2 3">
    <name type="scientific">Legionella nautarum</name>
    <dbReference type="NCBI Taxonomy" id="45070"/>
    <lineage>
        <taxon>Bacteria</taxon>
        <taxon>Pseudomonadati</taxon>
        <taxon>Pseudomonadota</taxon>
        <taxon>Gammaproteobacteria</taxon>
        <taxon>Legionellales</taxon>
        <taxon>Legionellaceae</taxon>
        <taxon>Legionella</taxon>
    </lineage>
</organism>
<dbReference type="RefSeq" id="WP_058505960.1">
    <property type="nucleotide sequence ID" value="NZ_CAAAIF010000008.1"/>
</dbReference>
<evidence type="ECO:0000259" key="1">
    <source>
        <dbReference type="PROSITE" id="PS51186"/>
    </source>
</evidence>
<keyword evidence="2" id="KW-0808">Transferase</keyword>
<dbReference type="Pfam" id="PF00583">
    <property type="entry name" value="Acetyltransf_1"/>
    <property type="match status" value="1"/>
</dbReference>
<evidence type="ECO:0000313" key="3">
    <source>
        <dbReference type="Proteomes" id="UP000054725"/>
    </source>
</evidence>
<accession>A0A0W0WM12</accession>
<dbReference type="PATRIC" id="fig|45070.6.peg.3178"/>
<sequence>MNLTVYPINQQELTELMLEDAPKLGWYYSPEDIEFYFNHRGNRIFAIRVNTVLAGVVILHRSLSYRYNNPVYSVGFFLVREQYRGKKLVGPKLWHEAITVNLTAKDLVCFHSAERAINYYEKLGFKKTPFIDLLYVLNINNLDKNQFKSTGDALATGVLKQIKPSEFKDIDHYNKDLFCGSLGLGFCEFIDDWMQRSDATIVAYYEQEKLAGYGISTICQRTKKIGYRISPLYANNSLIARTLLKGLVYLAYQNQGQLLELNTPASNNREFRQILQDLGFVEDKGGRSIIVCNQAELIHENSAIAQKKFCCLPLEYPPEIIMGLD</sequence>
<reference evidence="2 3" key="1">
    <citation type="submission" date="2015-11" db="EMBL/GenBank/DDBJ databases">
        <title>Genomic analysis of 38 Legionella species identifies large and diverse effector repertoires.</title>
        <authorList>
            <person name="Burstein D."/>
            <person name="Amaro F."/>
            <person name="Zusman T."/>
            <person name="Lifshitz Z."/>
            <person name="Cohen O."/>
            <person name="Gilbert J.A."/>
            <person name="Pupko T."/>
            <person name="Shuman H.A."/>
            <person name="Segal G."/>
        </authorList>
    </citation>
    <scope>NUCLEOTIDE SEQUENCE [LARGE SCALE GENOMIC DNA]</scope>
    <source>
        <strain evidence="2 3">ATCC 49506</strain>
    </source>
</reference>
<dbReference type="InterPro" id="IPR041496">
    <property type="entry name" value="YitH/HolE_GNAT"/>
</dbReference>
<dbReference type="Pfam" id="PF18014">
    <property type="entry name" value="Acetyltransf_18"/>
    <property type="match status" value="1"/>
</dbReference>